<dbReference type="PANTHER" id="PTHR43611:SF3">
    <property type="entry name" value="FLAVIN MONONUCLEOTIDE HYDROLASE 1, CHLOROPLATIC"/>
    <property type="match status" value="1"/>
</dbReference>
<dbReference type="KEGG" id="mlut:JET14_16585"/>
<dbReference type="InterPro" id="IPR036412">
    <property type="entry name" value="HAD-like_sf"/>
</dbReference>
<dbReference type="PANTHER" id="PTHR43611">
    <property type="entry name" value="ALPHA-D-GLUCOSE 1-PHOSPHATE PHOSPHATASE"/>
    <property type="match status" value="1"/>
</dbReference>
<dbReference type="EMBL" id="CP066786">
    <property type="protein sequence ID" value="QQM29890.1"/>
    <property type="molecule type" value="Genomic_DNA"/>
</dbReference>
<dbReference type="Gene3D" id="3.40.50.1000">
    <property type="entry name" value="HAD superfamily/HAD-like"/>
    <property type="match status" value="1"/>
</dbReference>
<dbReference type="NCBIfam" id="TIGR01509">
    <property type="entry name" value="HAD-SF-IA-v3"/>
    <property type="match status" value="1"/>
</dbReference>
<dbReference type="Proteomes" id="UP000596083">
    <property type="component" value="Chromosome"/>
</dbReference>
<dbReference type="AlphaFoldDB" id="A0A7T7HIQ0"/>
<gene>
    <name evidence="1" type="ORF">JET14_16585</name>
</gene>
<dbReference type="SFLD" id="SFLDG01129">
    <property type="entry name" value="C1.5:_HAD__Beta-PGM__Phosphata"/>
    <property type="match status" value="1"/>
</dbReference>
<proteinExistence type="predicted"/>
<dbReference type="SFLD" id="SFLDS00003">
    <property type="entry name" value="Haloacid_Dehalogenase"/>
    <property type="match status" value="1"/>
</dbReference>
<dbReference type="RefSeq" id="WP_200334913.1">
    <property type="nucleotide sequence ID" value="NZ_CP066786.1"/>
</dbReference>
<sequence length="196" mass="21754">MKQCLMLDVDGVLVHPQNGRSWAEDMKRDLGIDPDRLATDFFNAHWPDVILGRKPLQDALETCLPALSDEVSAETFMTYWFERDSAVDVAVLEDLRALKQNGLKVYLATNQEHQRARYLMDAMGFAAHVDGIVYSAALGVKKPSAAFFAQAEARTGFSAHEIVFVDDAKANVDAARVRGWTACHWSGADRLIDLVA</sequence>
<protein>
    <submittedName>
        <fullName evidence="1">HAD-IA family hydrolase</fullName>
    </submittedName>
</protein>
<dbReference type="GO" id="GO:0016787">
    <property type="term" value="F:hydrolase activity"/>
    <property type="evidence" value="ECO:0007669"/>
    <property type="project" value="UniProtKB-KW"/>
</dbReference>
<dbReference type="InterPro" id="IPR006439">
    <property type="entry name" value="HAD-SF_hydro_IA"/>
</dbReference>
<evidence type="ECO:0000313" key="2">
    <source>
        <dbReference type="Proteomes" id="UP000596083"/>
    </source>
</evidence>
<dbReference type="SUPFAM" id="SSF56784">
    <property type="entry name" value="HAD-like"/>
    <property type="match status" value="1"/>
</dbReference>
<accession>A0A7T7HIQ0</accession>
<dbReference type="Pfam" id="PF00702">
    <property type="entry name" value="Hydrolase"/>
    <property type="match status" value="1"/>
</dbReference>
<dbReference type="InterPro" id="IPR023214">
    <property type="entry name" value="HAD_sf"/>
</dbReference>
<organism evidence="1 2">
    <name type="scientific">Martelella lutilitoris</name>
    <dbReference type="NCBI Taxonomy" id="2583532"/>
    <lineage>
        <taxon>Bacteria</taxon>
        <taxon>Pseudomonadati</taxon>
        <taxon>Pseudomonadota</taxon>
        <taxon>Alphaproteobacteria</taxon>
        <taxon>Hyphomicrobiales</taxon>
        <taxon>Aurantimonadaceae</taxon>
        <taxon>Martelella</taxon>
    </lineage>
</organism>
<keyword evidence="1" id="KW-0378">Hydrolase</keyword>
<reference evidence="1 2" key="1">
    <citation type="submission" date="2020-12" db="EMBL/GenBank/DDBJ databases">
        <authorList>
            <person name="Zheng R.K."/>
            <person name="Sun C.M."/>
        </authorList>
    </citation>
    <scope>NUCLEOTIDE SEQUENCE [LARGE SCALE GENOMIC DNA]</scope>
    <source>
        <strain evidence="1 2">ZRK001</strain>
    </source>
</reference>
<evidence type="ECO:0000313" key="1">
    <source>
        <dbReference type="EMBL" id="QQM29890.1"/>
    </source>
</evidence>
<name>A0A7T7HIQ0_9HYPH</name>